<proteinExistence type="predicted"/>
<evidence type="ECO:0008006" key="3">
    <source>
        <dbReference type="Google" id="ProtNLM"/>
    </source>
</evidence>
<dbReference type="STRING" id="1272.GCA_900014985_01105"/>
<dbReference type="EMBL" id="BJNW01000025">
    <property type="protein sequence ID" value="GED00182.1"/>
    <property type="molecule type" value="Genomic_DNA"/>
</dbReference>
<protein>
    <recommendedName>
        <fullName evidence="3">HTH iclR-type domain-containing protein</fullName>
    </recommendedName>
</protein>
<dbReference type="Pfam" id="PF09952">
    <property type="entry name" value="AbiEi_2"/>
    <property type="match status" value="1"/>
</dbReference>
<reference evidence="1 2" key="1">
    <citation type="submission" date="2019-06" db="EMBL/GenBank/DDBJ databases">
        <title>Whole genome shotgun sequence of Kocuria varians NBRC 15358.</title>
        <authorList>
            <person name="Hosoyama A."/>
            <person name="Uohara A."/>
            <person name="Ohji S."/>
            <person name="Ichikawa N."/>
        </authorList>
    </citation>
    <scope>NUCLEOTIDE SEQUENCE [LARGE SCALE GENOMIC DNA]</scope>
    <source>
        <strain evidence="1 2">NBRC 15358</strain>
    </source>
</reference>
<gene>
    <name evidence="1" type="ORF">KVA01_23360</name>
</gene>
<sequence>MESTIRTALENHLAEYDLGVDDPARLRNLAWDIPAPLRISHPLGTHKFRAVFTDTPTLTHALQLEVGAGESLLLLAPVIHSRSADGLRSAGIQFLDAAGNAYFRFDGAVIDVRGRRPSPPIAQGHRPPRSSAGLLTPRRAQVIFALLSWPVLLGAPVRALAAAANVSVGQAQSTLKLLDEQGFLDRYSRTLLRTERLAEQWVDAFATGLGPKTLAHTFHGDPLRMDLADCGPVYVSGEKATPWIKQPETATLYMAEFSPKVVFNNRWRTDGVANIMIHTSFWTAQDHDTQQPPHFPAPAPPLLVYADLKSTGETRQLEAAQRVKDDHAHIWHP</sequence>
<name>A0A4Y4D4Q3_KOCVA</name>
<dbReference type="AlphaFoldDB" id="A0A4Y4D4Q3"/>
<accession>A0A4Y4D4Q3</accession>
<dbReference type="Proteomes" id="UP000315730">
    <property type="component" value="Unassembled WGS sequence"/>
</dbReference>
<dbReference type="InterPro" id="IPR019238">
    <property type="entry name" value="AbiEi_2"/>
</dbReference>
<keyword evidence="2" id="KW-1185">Reference proteome</keyword>
<organism evidence="1 2">
    <name type="scientific">Kocuria varians</name>
    <name type="common">Micrococcus varians</name>
    <dbReference type="NCBI Taxonomy" id="1272"/>
    <lineage>
        <taxon>Bacteria</taxon>
        <taxon>Bacillati</taxon>
        <taxon>Actinomycetota</taxon>
        <taxon>Actinomycetes</taxon>
        <taxon>Micrococcales</taxon>
        <taxon>Micrococcaceae</taxon>
        <taxon>Kocuria</taxon>
    </lineage>
</organism>
<comment type="caution">
    <text evidence="1">The sequence shown here is derived from an EMBL/GenBank/DDBJ whole genome shotgun (WGS) entry which is preliminary data.</text>
</comment>
<evidence type="ECO:0000313" key="1">
    <source>
        <dbReference type="EMBL" id="GED00182.1"/>
    </source>
</evidence>
<evidence type="ECO:0000313" key="2">
    <source>
        <dbReference type="Proteomes" id="UP000315730"/>
    </source>
</evidence>